<dbReference type="InterPro" id="IPR029052">
    <property type="entry name" value="Metallo-depent_PP-like"/>
</dbReference>
<proteinExistence type="predicted"/>
<evidence type="ECO:0008006" key="3">
    <source>
        <dbReference type="Google" id="ProtNLM"/>
    </source>
</evidence>
<organism evidence="1 2">
    <name type="scientific">Klebsiella phage vB_KpnM_KpV52</name>
    <dbReference type="NCBI Taxonomy" id="1912321"/>
    <lineage>
        <taxon>Viruses</taxon>
        <taxon>Duplodnaviria</taxon>
        <taxon>Heunggongvirae</taxon>
        <taxon>Uroviricota</taxon>
        <taxon>Caudoviricetes</taxon>
        <taxon>Jameshumphriesvirinae</taxon>
        <taxon>Sircambvirus</taxon>
        <taxon>Sircambvirus KpV52</taxon>
        <taxon>Jedunavirus KpV80</taxon>
    </lineage>
</organism>
<keyword evidence="2" id="KW-1185">Reference proteome</keyword>
<sequence length="382" mass="42686">MSILTDEQLLTDVTAGMSGHAIAKKYGMSPGNINRRIKRLGARGLGHGGNVSRFVPDGYKVKGTSSLVKEDGTVALQWVKTDVDAERQLKMMQEAIVALTECLSPLEEINLISRDEDSTLLNMYTVTDAHIGMLACEEEGGDDYDTNIAEHLISSWFKSATALAPNATECLINLQGDFLHFDGLKAVTPTSGHILDSDTRFFKVVQTAIRVIKRAVNMCLEKHRKVTLLIATGNHDLASSVWLREMFKEVYSGNPRVTIVDEQSPYYAIEFGKVMIGVHHGHCSRMEKLDAVFASKFREIYGRTKFGYLHMGHYHHRKVAESNMFITEMHQTLAAKDEYSSNGGYDSGRSATVITYHRDYGEIGRISIPVEMIKDRYGQLIK</sequence>
<accession>A0A1I9SEZ0</accession>
<name>A0A1I9SEZ0_9CAUD</name>
<reference evidence="1 2" key="1">
    <citation type="submission" date="2016-05" db="EMBL/GenBank/DDBJ databases">
        <title>Complete genome sequence of bacteriophage vB_KpnM_KpV52 lytic for Klebsiella pneumoniae.</title>
        <authorList>
            <person name="Komisarova E.V."/>
            <person name="Krasilnikova V.M."/>
            <person name="Kislichkina A.A."/>
            <person name="Myakinina V.P."/>
            <person name="Volozhantsev N.V."/>
        </authorList>
    </citation>
    <scope>NUCLEOTIDE SEQUENCE [LARGE SCALE GENOMIC DNA]</scope>
</reference>
<dbReference type="SUPFAM" id="SSF56300">
    <property type="entry name" value="Metallo-dependent phosphatases"/>
    <property type="match status" value="1"/>
</dbReference>
<evidence type="ECO:0000313" key="2">
    <source>
        <dbReference type="Proteomes" id="UP000222016"/>
    </source>
</evidence>
<evidence type="ECO:0000313" key="1">
    <source>
        <dbReference type="EMBL" id="AOZ65417.1"/>
    </source>
</evidence>
<dbReference type="EMBL" id="KX237516">
    <property type="protein sequence ID" value="AOZ65417.1"/>
    <property type="molecule type" value="Genomic_DNA"/>
</dbReference>
<dbReference type="Proteomes" id="UP000222016">
    <property type="component" value="Genome"/>
</dbReference>
<gene>
    <name evidence="1" type="ORF">kpv52_73</name>
</gene>
<dbReference type="OrthoDB" id="3708at10239"/>
<protein>
    <recommendedName>
        <fullName evidence="3">Calcineurin-like phosphoesterase domain-containing protein</fullName>
    </recommendedName>
</protein>